<dbReference type="AlphaFoldDB" id="A0A4R8VAV3"/>
<dbReference type="PANTHER" id="PTHR30157:SF0">
    <property type="entry name" value="NADPH-DEPENDENT FERRIC-CHELATE REDUCTASE"/>
    <property type="match status" value="1"/>
</dbReference>
<dbReference type="CDD" id="cd06193">
    <property type="entry name" value="siderophore_interacting"/>
    <property type="match status" value="1"/>
</dbReference>
<dbReference type="InterPro" id="IPR017938">
    <property type="entry name" value="Riboflavin_synthase-like_b-brl"/>
</dbReference>
<dbReference type="Proteomes" id="UP000298488">
    <property type="component" value="Unassembled WGS sequence"/>
</dbReference>
<gene>
    <name evidence="1" type="ORF">E3N84_10080</name>
</gene>
<comment type="caution">
    <text evidence="1">The sequence shown here is derived from an EMBL/GenBank/DDBJ whole genome shotgun (WGS) entry which is preliminary data.</text>
</comment>
<protein>
    <submittedName>
        <fullName evidence="1">Siderophore-interacting protein</fullName>
    </submittedName>
</protein>
<organism evidence="1 2">
    <name type="scientific">Terrimesophilobacter mesophilus</name>
    <dbReference type="NCBI Taxonomy" id="433647"/>
    <lineage>
        <taxon>Bacteria</taxon>
        <taxon>Bacillati</taxon>
        <taxon>Actinomycetota</taxon>
        <taxon>Actinomycetes</taxon>
        <taxon>Micrococcales</taxon>
        <taxon>Microbacteriaceae</taxon>
        <taxon>Terrimesophilobacter</taxon>
    </lineage>
</organism>
<reference evidence="1 2" key="1">
    <citation type="submission" date="2019-03" db="EMBL/GenBank/DDBJ databases">
        <title>Genomics of glacier-inhabiting Cryobacterium strains.</title>
        <authorList>
            <person name="Liu Q."/>
            <person name="Xin Y.-H."/>
        </authorList>
    </citation>
    <scope>NUCLEOTIDE SEQUENCE [LARGE SCALE GENOMIC DNA]</scope>
    <source>
        <strain evidence="1 2">CGMCC 1.10440</strain>
    </source>
</reference>
<dbReference type="SUPFAM" id="SSF63380">
    <property type="entry name" value="Riboflavin synthase domain-like"/>
    <property type="match status" value="1"/>
</dbReference>
<evidence type="ECO:0000313" key="2">
    <source>
        <dbReference type="Proteomes" id="UP000298488"/>
    </source>
</evidence>
<dbReference type="GO" id="GO:0016491">
    <property type="term" value="F:oxidoreductase activity"/>
    <property type="evidence" value="ECO:0007669"/>
    <property type="project" value="InterPro"/>
</dbReference>
<evidence type="ECO:0000313" key="1">
    <source>
        <dbReference type="EMBL" id="TFB80344.1"/>
    </source>
</evidence>
<dbReference type="InterPro" id="IPR013113">
    <property type="entry name" value="SIP_FAD-bd"/>
</dbReference>
<dbReference type="Gene3D" id="2.40.30.10">
    <property type="entry name" value="Translation factors"/>
    <property type="match status" value="1"/>
</dbReference>
<keyword evidence="2" id="KW-1185">Reference proteome</keyword>
<dbReference type="PROSITE" id="PS51384">
    <property type="entry name" value="FAD_FR"/>
    <property type="match status" value="1"/>
</dbReference>
<name>A0A4R8VAV3_9MICO</name>
<dbReference type="InterPro" id="IPR007037">
    <property type="entry name" value="SIP_rossman_dom"/>
</dbReference>
<sequence>MVDYAVFAVAVSGIRRLGPSFVRVTFRGDELENFLFAGLDQRIKLVFPGGKGLGTFPRDTSGWYDQWRASPEEDRCILRTFTVRAARIEQREIDVDFVVHGDTGPATRWVSSAAVGDDLLVIGPDVRTLVEADHPRIGGVEWNPGAAALVLLAGDETAAPAICSILESLPAEARGQAFIEVPTAGDVLPVPGPAGVAVTWLSRDAASQPRQGELLDAAVRRWVGELNPGGGASLLAQLDEVDVDGEVLWEVPTTEPAQTLYAWLAGEAGCIKELRRFLVRDTGLDRSSVAFMGYWRVGRSEN</sequence>
<proteinExistence type="predicted"/>
<dbReference type="InterPro" id="IPR039374">
    <property type="entry name" value="SIP_fam"/>
</dbReference>
<dbReference type="OrthoDB" id="3291337at2"/>
<dbReference type="InterPro" id="IPR017927">
    <property type="entry name" value="FAD-bd_FR_type"/>
</dbReference>
<dbReference type="Gene3D" id="3.40.50.80">
    <property type="entry name" value="Nucleotide-binding domain of ferredoxin-NADP reductase (FNR) module"/>
    <property type="match status" value="1"/>
</dbReference>
<dbReference type="InterPro" id="IPR039261">
    <property type="entry name" value="FNR_nucleotide-bd"/>
</dbReference>
<dbReference type="PANTHER" id="PTHR30157">
    <property type="entry name" value="FERRIC REDUCTASE, NADPH-DEPENDENT"/>
    <property type="match status" value="1"/>
</dbReference>
<accession>A0A4R8VAV3</accession>
<dbReference type="RefSeq" id="WP_104096201.1">
    <property type="nucleotide sequence ID" value="NZ_JACHBP010000001.1"/>
</dbReference>
<dbReference type="Pfam" id="PF08021">
    <property type="entry name" value="FAD_binding_9"/>
    <property type="match status" value="1"/>
</dbReference>
<dbReference type="EMBL" id="SOFI01000003">
    <property type="protein sequence ID" value="TFB80344.1"/>
    <property type="molecule type" value="Genomic_DNA"/>
</dbReference>
<dbReference type="Pfam" id="PF04954">
    <property type="entry name" value="SIP"/>
    <property type="match status" value="1"/>
</dbReference>